<evidence type="ECO:0000313" key="1">
    <source>
        <dbReference type="EMBL" id="CDF39608.1"/>
    </source>
</evidence>
<dbReference type="EMBL" id="HG002055">
    <property type="protein sequence ID" value="CDF39608.1"/>
    <property type="molecule type" value="Genomic_DNA"/>
</dbReference>
<evidence type="ECO:0000313" key="2">
    <source>
        <dbReference type="Proteomes" id="UP000012073"/>
    </source>
</evidence>
<dbReference type="KEGG" id="ccp:CHC_T00000359001"/>
<accession>R7QPB2</accession>
<gene>
    <name evidence="1" type="ORF">CHC_T00000359001</name>
</gene>
<name>R7QPB2_CHOCR</name>
<proteinExistence type="predicted"/>
<protein>
    <submittedName>
        <fullName evidence="1">Uncharacterized protein</fullName>
    </submittedName>
</protein>
<organism evidence="1 2">
    <name type="scientific">Chondrus crispus</name>
    <name type="common">Carrageen Irish moss</name>
    <name type="synonym">Polymorpha crispa</name>
    <dbReference type="NCBI Taxonomy" id="2769"/>
    <lineage>
        <taxon>Eukaryota</taxon>
        <taxon>Rhodophyta</taxon>
        <taxon>Florideophyceae</taxon>
        <taxon>Rhodymeniophycidae</taxon>
        <taxon>Gigartinales</taxon>
        <taxon>Gigartinaceae</taxon>
        <taxon>Chondrus</taxon>
    </lineage>
</organism>
<dbReference type="Proteomes" id="UP000012073">
    <property type="component" value="Unassembled WGS sequence"/>
</dbReference>
<dbReference type="Gramene" id="CDF39608">
    <property type="protein sequence ID" value="CDF39608"/>
    <property type="gene ID" value="CHC_T00000359001"/>
</dbReference>
<sequence length="64" mass="7588">MRPLARTQLKCKFSAQKYTYSQNWYNVITFEAALFSLPPHTLGNYIDFGFVARVFPVRKMHCRQ</sequence>
<keyword evidence="2" id="KW-1185">Reference proteome</keyword>
<dbReference type="GeneID" id="17317622"/>
<reference evidence="2" key="1">
    <citation type="journal article" date="2013" name="Proc. Natl. Acad. Sci. U.S.A.">
        <title>Genome structure and metabolic features in the red seaweed Chondrus crispus shed light on evolution of the Archaeplastida.</title>
        <authorList>
            <person name="Collen J."/>
            <person name="Porcel B."/>
            <person name="Carre W."/>
            <person name="Ball S.G."/>
            <person name="Chaparro C."/>
            <person name="Tonon T."/>
            <person name="Barbeyron T."/>
            <person name="Michel G."/>
            <person name="Noel B."/>
            <person name="Valentin K."/>
            <person name="Elias M."/>
            <person name="Artiguenave F."/>
            <person name="Arun A."/>
            <person name="Aury J.M."/>
            <person name="Barbosa-Neto J.F."/>
            <person name="Bothwell J.H."/>
            <person name="Bouget F.Y."/>
            <person name="Brillet L."/>
            <person name="Cabello-Hurtado F."/>
            <person name="Capella-Gutierrez S."/>
            <person name="Charrier B."/>
            <person name="Cladiere L."/>
            <person name="Cock J.M."/>
            <person name="Coelho S.M."/>
            <person name="Colleoni C."/>
            <person name="Czjzek M."/>
            <person name="Da Silva C."/>
            <person name="Delage L."/>
            <person name="Denoeud F."/>
            <person name="Deschamps P."/>
            <person name="Dittami S.M."/>
            <person name="Gabaldon T."/>
            <person name="Gachon C.M."/>
            <person name="Groisillier A."/>
            <person name="Herve C."/>
            <person name="Jabbari K."/>
            <person name="Katinka M."/>
            <person name="Kloareg B."/>
            <person name="Kowalczyk N."/>
            <person name="Labadie K."/>
            <person name="Leblanc C."/>
            <person name="Lopez P.J."/>
            <person name="McLachlan D.H."/>
            <person name="Meslet-Cladiere L."/>
            <person name="Moustafa A."/>
            <person name="Nehr Z."/>
            <person name="Nyvall Collen P."/>
            <person name="Panaud O."/>
            <person name="Partensky F."/>
            <person name="Poulain J."/>
            <person name="Rensing S.A."/>
            <person name="Rousvoal S."/>
            <person name="Samson G."/>
            <person name="Symeonidi A."/>
            <person name="Weissenbach J."/>
            <person name="Zambounis A."/>
            <person name="Wincker P."/>
            <person name="Boyen C."/>
        </authorList>
    </citation>
    <scope>NUCLEOTIDE SEQUENCE [LARGE SCALE GENOMIC DNA]</scope>
    <source>
        <strain evidence="2">cv. Stackhouse</strain>
    </source>
</reference>
<dbReference type="RefSeq" id="XP_005709902.1">
    <property type="nucleotide sequence ID" value="XM_005709845.1"/>
</dbReference>
<dbReference type="AlphaFoldDB" id="R7QPB2"/>